<dbReference type="InterPro" id="IPR007267">
    <property type="entry name" value="GtrA_DPMS_TM"/>
</dbReference>
<evidence type="ECO:0000256" key="3">
    <source>
        <dbReference type="ARBA" id="ARBA00022692"/>
    </source>
</evidence>
<evidence type="ECO:0000256" key="4">
    <source>
        <dbReference type="ARBA" id="ARBA00022989"/>
    </source>
</evidence>
<dbReference type="Gene3D" id="3.90.550.10">
    <property type="entry name" value="Spore Coat Polysaccharide Biosynthesis Protein SpsA, Chain A"/>
    <property type="match status" value="1"/>
</dbReference>
<name>A0A8J3Z891_9ACTN</name>
<evidence type="ECO:0000259" key="8">
    <source>
        <dbReference type="Pfam" id="PF04138"/>
    </source>
</evidence>
<dbReference type="PANTHER" id="PTHR48090">
    <property type="entry name" value="UNDECAPRENYL-PHOSPHATE 4-DEOXY-4-FORMAMIDO-L-ARABINOSE TRANSFERASE-RELATED"/>
    <property type="match status" value="1"/>
</dbReference>
<organism evidence="9 10">
    <name type="scientific">Virgisporangium aurantiacum</name>
    <dbReference type="NCBI Taxonomy" id="175570"/>
    <lineage>
        <taxon>Bacteria</taxon>
        <taxon>Bacillati</taxon>
        <taxon>Actinomycetota</taxon>
        <taxon>Actinomycetes</taxon>
        <taxon>Micromonosporales</taxon>
        <taxon>Micromonosporaceae</taxon>
        <taxon>Virgisporangium</taxon>
    </lineage>
</organism>
<evidence type="ECO:0000256" key="2">
    <source>
        <dbReference type="ARBA" id="ARBA00006739"/>
    </source>
</evidence>
<protein>
    <submittedName>
        <fullName evidence="9">Polysaccharide synthesis protein GtrA</fullName>
    </submittedName>
</protein>
<sequence>MVLIPAYEPDARLLRLVVDLSRAAPGTAVVVVDDGSGPAYEKVFAAARMLGCTVLTHPVNRGKGAALKTGFRHASQAYPGQAVVCADADGQHRPADILAVADRVAHTGHTVLGVRRFTGPVPVRSRLGNALTRVLYTAVTGESVPDTQTGLRGYPPDLLGWLQNVPGERFEYEMRALLLAARAGHPVEQVPIATVYLHGNASSHFRPLVDSARVYAPLVRFAASSLLAAALDATLLFMLHALTGALLPSVLAARAVSSTVNFTVNRRLVFTTHRGHVMRYWALVAILALANYGLLAALTAVSLPLPAAKLVTDVVLFVVSFRIQRLFVFTSGQPVDSRRTATAGQMNTT</sequence>
<dbReference type="InterPro" id="IPR029044">
    <property type="entry name" value="Nucleotide-diphossugar_trans"/>
</dbReference>
<dbReference type="EMBL" id="BOPG01000045">
    <property type="protein sequence ID" value="GIJ59174.1"/>
    <property type="molecule type" value="Genomic_DNA"/>
</dbReference>
<dbReference type="Proteomes" id="UP000612585">
    <property type="component" value="Unassembled WGS sequence"/>
</dbReference>
<dbReference type="Pfam" id="PF04138">
    <property type="entry name" value="GtrA_DPMS_TM"/>
    <property type="match status" value="1"/>
</dbReference>
<comment type="subcellular location">
    <subcellularLocation>
        <location evidence="1">Membrane</location>
        <topology evidence="1">Multi-pass membrane protein</topology>
    </subcellularLocation>
</comment>
<keyword evidence="3 6" id="KW-0812">Transmembrane</keyword>
<accession>A0A8J3Z891</accession>
<reference evidence="9" key="1">
    <citation type="submission" date="2021-01" db="EMBL/GenBank/DDBJ databases">
        <title>Whole genome shotgun sequence of Virgisporangium aurantiacum NBRC 16421.</title>
        <authorList>
            <person name="Komaki H."/>
            <person name="Tamura T."/>
        </authorList>
    </citation>
    <scope>NUCLEOTIDE SEQUENCE</scope>
    <source>
        <strain evidence="9">NBRC 16421</strain>
    </source>
</reference>
<feature type="domain" description="Glycosyltransferase 2-like" evidence="7">
    <location>
        <begin position="2"/>
        <end position="145"/>
    </location>
</feature>
<keyword evidence="10" id="KW-1185">Reference proteome</keyword>
<dbReference type="GO" id="GO:0016020">
    <property type="term" value="C:membrane"/>
    <property type="evidence" value="ECO:0007669"/>
    <property type="project" value="UniProtKB-SubCell"/>
</dbReference>
<comment type="similarity">
    <text evidence="2">Belongs to the glycosyltransferase 2 family.</text>
</comment>
<dbReference type="GO" id="GO:0000271">
    <property type="term" value="P:polysaccharide biosynthetic process"/>
    <property type="evidence" value="ECO:0007669"/>
    <property type="project" value="InterPro"/>
</dbReference>
<dbReference type="RefSeq" id="WP_239152071.1">
    <property type="nucleotide sequence ID" value="NZ_BOPG01000045.1"/>
</dbReference>
<evidence type="ECO:0000313" key="9">
    <source>
        <dbReference type="EMBL" id="GIJ59174.1"/>
    </source>
</evidence>
<feature type="domain" description="GtrA/DPMS transmembrane" evidence="8">
    <location>
        <begin position="220"/>
        <end position="329"/>
    </location>
</feature>
<evidence type="ECO:0000256" key="6">
    <source>
        <dbReference type="SAM" id="Phobius"/>
    </source>
</evidence>
<evidence type="ECO:0000256" key="5">
    <source>
        <dbReference type="ARBA" id="ARBA00023136"/>
    </source>
</evidence>
<dbReference type="SUPFAM" id="SSF53448">
    <property type="entry name" value="Nucleotide-diphospho-sugar transferases"/>
    <property type="match status" value="1"/>
</dbReference>
<feature type="transmembrane region" description="Helical" evidence="6">
    <location>
        <begin position="237"/>
        <end position="256"/>
    </location>
</feature>
<evidence type="ECO:0000259" key="7">
    <source>
        <dbReference type="Pfam" id="PF00535"/>
    </source>
</evidence>
<comment type="caution">
    <text evidence="9">The sequence shown here is derived from an EMBL/GenBank/DDBJ whole genome shotgun (WGS) entry which is preliminary data.</text>
</comment>
<evidence type="ECO:0000256" key="1">
    <source>
        <dbReference type="ARBA" id="ARBA00004141"/>
    </source>
</evidence>
<keyword evidence="5 6" id="KW-0472">Membrane</keyword>
<proteinExistence type="inferred from homology"/>
<dbReference type="InterPro" id="IPR050256">
    <property type="entry name" value="Glycosyltransferase_2"/>
</dbReference>
<keyword evidence="4 6" id="KW-1133">Transmembrane helix</keyword>
<dbReference type="PANTHER" id="PTHR48090:SF6">
    <property type="entry name" value="SLR5056 PROTEIN"/>
    <property type="match status" value="1"/>
</dbReference>
<gene>
    <name evidence="9" type="ORF">Vau01_066900</name>
</gene>
<dbReference type="InterPro" id="IPR001173">
    <property type="entry name" value="Glyco_trans_2-like"/>
</dbReference>
<feature type="transmembrane region" description="Helical" evidence="6">
    <location>
        <begin position="277"/>
        <end position="298"/>
    </location>
</feature>
<dbReference type="AlphaFoldDB" id="A0A8J3Z891"/>
<evidence type="ECO:0000313" key="10">
    <source>
        <dbReference type="Proteomes" id="UP000612585"/>
    </source>
</evidence>
<dbReference type="CDD" id="cd04179">
    <property type="entry name" value="DPM_DPG-synthase_like"/>
    <property type="match status" value="1"/>
</dbReference>
<dbReference type="Pfam" id="PF00535">
    <property type="entry name" value="Glycos_transf_2"/>
    <property type="match status" value="1"/>
</dbReference>